<dbReference type="Pfam" id="PF10730">
    <property type="entry name" value="DUF2521"/>
    <property type="match status" value="1"/>
</dbReference>
<dbReference type="InterPro" id="IPR019667">
    <property type="entry name" value="Uncharacterised_YbaK"/>
</dbReference>
<dbReference type="GeneID" id="93640514"/>
<dbReference type="KEGG" id="bmd:BMD_0168"/>
<dbReference type="RefSeq" id="WP_013081382.1">
    <property type="nucleotide sequence ID" value="NC_014103.1"/>
</dbReference>
<sequence>MVNEVTYLKEKRYEKEMKYERKVLRELSFDLLQERLRRYFHPMFQWNMLGDEHVEEYCLDIAIESFLLGARVSKRGKGYEDFQKHSKQEESLLIDTLYGAVSMSVTDLYQDGLYYLCQGYVQDWWKEGYRTAEKRRRLRLH</sequence>
<dbReference type="AlphaFoldDB" id="D5D9T9"/>
<dbReference type="HOGENOM" id="CLU_1811843_0_0_9"/>
<protein>
    <recommendedName>
        <fullName evidence="3">DUF2521 family protein</fullName>
    </recommendedName>
</protein>
<reference evidence="1 2" key="1">
    <citation type="journal article" date="2011" name="J. Bacteriol.">
        <title>Genome sequences of the biotechnologically important Bacillus megaterium strains QM B1551 and DSM319.</title>
        <authorList>
            <person name="Eppinger M."/>
            <person name="Bunk B."/>
            <person name="Johns M.A."/>
            <person name="Edirisinghe J.N."/>
            <person name="Kutumbaka K.K."/>
            <person name="Koenig S.S."/>
            <person name="Huot Creasy H."/>
            <person name="Rosovitz M.J."/>
            <person name="Riley D.R."/>
            <person name="Daugherty S."/>
            <person name="Martin M."/>
            <person name="Elbourne L.D."/>
            <person name="Paulsen I."/>
            <person name="Biedendieck R."/>
            <person name="Braun C."/>
            <person name="Grayburn S."/>
            <person name="Dhingra S."/>
            <person name="Lukyanchuk V."/>
            <person name="Ball B."/>
            <person name="Ul-Qamar R."/>
            <person name="Seibel J."/>
            <person name="Bremer E."/>
            <person name="Jahn D."/>
            <person name="Ravel J."/>
            <person name="Vary P.S."/>
        </authorList>
    </citation>
    <scope>NUCLEOTIDE SEQUENCE [LARGE SCALE GENOMIC DNA]</scope>
    <source>
        <strain evidence="2">DSM 319 / IMG 1521</strain>
    </source>
</reference>
<proteinExistence type="predicted"/>
<dbReference type="Proteomes" id="UP000002365">
    <property type="component" value="Chromosome"/>
</dbReference>
<gene>
    <name evidence="1" type="ordered locus">BMD_0168</name>
</gene>
<evidence type="ECO:0008006" key="3">
    <source>
        <dbReference type="Google" id="ProtNLM"/>
    </source>
</evidence>
<evidence type="ECO:0000313" key="1">
    <source>
        <dbReference type="EMBL" id="ADF37109.1"/>
    </source>
</evidence>
<name>D5D9T9_PRIM3</name>
<evidence type="ECO:0000313" key="2">
    <source>
        <dbReference type="Proteomes" id="UP000002365"/>
    </source>
</evidence>
<accession>D5D9T9</accession>
<dbReference type="EMBL" id="CP001982">
    <property type="protein sequence ID" value="ADF37109.1"/>
    <property type="molecule type" value="Genomic_DNA"/>
</dbReference>
<organism evidence="1 2">
    <name type="scientific">Priestia megaterium (strain DSM 319 / IMG 1521)</name>
    <name type="common">Bacillus megaterium</name>
    <dbReference type="NCBI Taxonomy" id="592022"/>
    <lineage>
        <taxon>Bacteria</taxon>
        <taxon>Bacillati</taxon>
        <taxon>Bacillota</taxon>
        <taxon>Bacilli</taxon>
        <taxon>Bacillales</taxon>
        <taxon>Bacillaceae</taxon>
        <taxon>Priestia</taxon>
    </lineage>
</organism>